<accession>A4BTK5</accession>
<dbReference type="HOGENOM" id="CLU_3009694_0_0_6"/>
<keyword evidence="3" id="KW-1185">Reference proteome</keyword>
<organism evidence="2 3">
    <name type="scientific">Nitrococcus mobilis Nb-231</name>
    <dbReference type="NCBI Taxonomy" id="314278"/>
    <lineage>
        <taxon>Bacteria</taxon>
        <taxon>Pseudomonadati</taxon>
        <taxon>Pseudomonadota</taxon>
        <taxon>Gammaproteobacteria</taxon>
        <taxon>Chromatiales</taxon>
        <taxon>Ectothiorhodospiraceae</taxon>
        <taxon>Nitrococcus</taxon>
    </lineage>
</organism>
<keyword evidence="1" id="KW-1133">Transmembrane helix</keyword>
<comment type="caution">
    <text evidence="2">The sequence shown here is derived from an EMBL/GenBank/DDBJ whole genome shotgun (WGS) entry which is preliminary data.</text>
</comment>
<evidence type="ECO:0000256" key="1">
    <source>
        <dbReference type="SAM" id="Phobius"/>
    </source>
</evidence>
<protein>
    <submittedName>
        <fullName evidence="2">Uncharacterized protein</fullName>
    </submittedName>
</protein>
<evidence type="ECO:0000313" key="2">
    <source>
        <dbReference type="EMBL" id="EAR20961.1"/>
    </source>
</evidence>
<keyword evidence="1" id="KW-0472">Membrane</keyword>
<sequence length="56" mass="5940">MLFVLAPLGVLRRVMFGSPQGDMARRLARMHYLHVALLILALASIAGGVAGSHGLN</sequence>
<dbReference type="EMBL" id="AAOF01000014">
    <property type="protein sequence ID" value="EAR20961.1"/>
    <property type="molecule type" value="Genomic_DNA"/>
</dbReference>
<feature type="transmembrane region" description="Helical" evidence="1">
    <location>
        <begin position="32"/>
        <end position="51"/>
    </location>
</feature>
<dbReference type="AlphaFoldDB" id="A4BTK5"/>
<keyword evidence="1" id="KW-0812">Transmembrane</keyword>
<proteinExistence type="predicted"/>
<reference evidence="2 3" key="1">
    <citation type="submission" date="2006-02" db="EMBL/GenBank/DDBJ databases">
        <authorList>
            <person name="Waterbury J."/>
            <person name="Ferriera S."/>
            <person name="Johnson J."/>
            <person name="Kravitz S."/>
            <person name="Halpern A."/>
            <person name="Remington K."/>
            <person name="Beeson K."/>
            <person name="Tran B."/>
            <person name="Rogers Y.-H."/>
            <person name="Friedman R."/>
            <person name="Venter J.C."/>
        </authorList>
    </citation>
    <scope>NUCLEOTIDE SEQUENCE [LARGE SCALE GENOMIC DNA]</scope>
    <source>
        <strain evidence="2 3">Nb-231</strain>
    </source>
</reference>
<evidence type="ECO:0000313" key="3">
    <source>
        <dbReference type="Proteomes" id="UP000003374"/>
    </source>
</evidence>
<dbReference type="eggNOG" id="ENOG50317EK">
    <property type="taxonomic scope" value="Bacteria"/>
</dbReference>
<name>A4BTK5_9GAMM</name>
<gene>
    <name evidence="2" type="ORF">NB231_00210</name>
</gene>
<dbReference type="Proteomes" id="UP000003374">
    <property type="component" value="Unassembled WGS sequence"/>
</dbReference>